<dbReference type="GeneID" id="113210611"/>
<dbReference type="InterPro" id="IPR036047">
    <property type="entry name" value="F-box-like_dom_sf"/>
</dbReference>
<evidence type="ECO:0000313" key="4">
    <source>
        <dbReference type="RefSeq" id="XP_052127022.1"/>
    </source>
</evidence>
<dbReference type="Gene3D" id="1.20.1280.50">
    <property type="match status" value="1"/>
</dbReference>
<feature type="region of interest" description="Disordered" evidence="1">
    <location>
        <begin position="155"/>
        <end position="207"/>
    </location>
</feature>
<dbReference type="CDD" id="cd09917">
    <property type="entry name" value="F-box_SF"/>
    <property type="match status" value="1"/>
</dbReference>
<reference evidence="4" key="1">
    <citation type="submission" date="2025-08" db="UniProtKB">
        <authorList>
            <consortium name="RefSeq"/>
        </authorList>
    </citation>
    <scope>IDENTIFICATION</scope>
    <source>
        <tissue evidence="4">Whole organism</tissue>
    </source>
</reference>
<dbReference type="AlphaFoldDB" id="A0A9C6WSY4"/>
<organism evidence="3 4">
    <name type="scientific">Frankliniella occidentalis</name>
    <name type="common">Western flower thrips</name>
    <name type="synonym">Euthrips occidentalis</name>
    <dbReference type="NCBI Taxonomy" id="133901"/>
    <lineage>
        <taxon>Eukaryota</taxon>
        <taxon>Metazoa</taxon>
        <taxon>Ecdysozoa</taxon>
        <taxon>Arthropoda</taxon>
        <taxon>Hexapoda</taxon>
        <taxon>Insecta</taxon>
        <taxon>Pterygota</taxon>
        <taxon>Neoptera</taxon>
        <taxon>Paraneoptera</taxon>
        <taxon>Thysanoptera</taxon>
        <taxon>Terebrantia</taxon>
        <taxon>Thripoidea</taxon>
        <taxon>Thripidae</taxon>
        <taxon>Frankliniella</taxon>
    </lineage>
</organism>
<sequence>MDQLLDDVLVLVMTRLSVEDVFTCRLVCKRLAALALHPDVWRNRVFKNLRMGRGKCLLCPVLRLAPSLRTLALRMCSYDTTPHRSREITCGVRKLRLSVDPAGVELAVYFIRRFAALGRLRVICLDWDTFEHAYEDDMWPAAAPEAVRPGQAAELAGAEITPAPGPGPGVGGRRQEPARRRPNSVCRGGLAPRTEMAAAGRELERSA</sequence>
<proteinExistence type="predicted"/>
<accession>A0A9C6WSY4</accession>
<dbReference type="InterPro" id="IPR001810">
    <property type="entry name" value="F-box_dom"/>
</dbReference>
<dbReference type="KEGG" id="foc:113210611"/>
<dbReference type="SMART" id="SM00256">
    <property type="entry name" value="FBOX"/>
    <property type="match status" value="1"/>
</dbReference>
<dbReference type="SUPFAM" id="SSF81383">
    <property type="entry name" value="F-box domain"/>
    <property type="match status" value="1"/>
</dbReference>
<dbReference type="RefSeq" id="XP_052127022.1">
    <property type="nucleotide sequence ID" value="XM_052271062.1"/>
</dbReference>
<dbReference type="Proteomes" id="UP000504606">
    <property type="component" value="Unplaced"/>
</dbReference>
<dbReference type="Pfam" id="PF12937">
    <property type="entry name" value="F-box-like"/>
    <property type="match status" value="1"/>
</dbReference>
<keyword evidence="3" id="KW-1185">Reference proteome</keyword>
<gene>
    <name evidence="4" type="primary">LOC113210611</name>
</gene>
<evidence type="ECO:0000259" key="2">
    <source>
        <dbReference type="PROSITE" id="PS50181"/>
    </source>
</evidence>
<evidence type="ECO:0000256" key="1">
    <source>
        <dbReference type="SAM" id="MobiDB-lite"/>
    </source>
</evidence>
<dbReference type="OrthoDB" id="9856535at2759"/>
<evidence type="ECO:0000313" key="3">
    <source>
        <dbReference type="Proteomes" id="UP000504606"/>
    </source>
</evidence>
<feature type="domain" description="F-box" evidence="2">
    <location>
        <begin position="1"/>
        <end position="44"/>
    </location>
</feature>
<dbReference type="PROSITE" id="PS50181">
    <property type="entry name" value="FBOX"/>
    <property type="match status" value="1"/>
</dbReference>
<name>A0A9C6WSY4_FRAOC</name>
<protein>
    <submittedName>
        <fullName evidence="4">Uncharacterized protein LOC113210611</fullName>
    </submittedName>
</protein>